<evidence type="ECO:0000256" key="10">
    <source>
        <dbReference type="ARBA" id="ARBA00022840"/>
    </source>
</evidence>
<reference evidence="17" key="1">
    <citation type="journal article" date="2023" name="Antibiotics">
        <title>Prevalence and Molecular Characterization of Methicillin-Resistant Staphylococci (MRS) and Mammaliicocci (MRM) in Dromedary Camels from Algeria: First Detection of SCCmec-mecC Hybrid in Methicillin-Resistant Mammaliicoccus lentus.</title>
        <authorList>
            <person name="Belhout C."/>
            <person name="Boyen F."/>
            <person name="Vereecke N."/>
            <person name="Theuns S."/>
            <person name="Taibi N."/>
            <person name="Stegger M."/>
            <person name="de la Fe-Rodriguez P.Y."/>
            <person name="Bouayad L."/>
            <person name="Elgroud R."/>
            <person name="Butaye P."/>
        </authorList>
    </citation>
    <scope>NUCLEOTIDE SEQUENCE</scope>
    <source>
        <strain evidence="17">7048</strain>
    </source>
</reference>
<feature type="domain" description="HAMP" evidence="16">
    <location>
        <begin position="60"/>
        <end position="113"/>
    </location>
</feature>
<evidence type="ECO:0000256" key="9">
    <source>
        <dbReference type="ARBA" id="ARBA00022777"/>
    </source>
</evidence>
<evidence type="ECO:0000256" key="2">
    <source>
        <dbReference type="ARBA" id="ARBA00004651"/>
    </source>
</evidence>
<keyword evidence="13 14" id="KW-0472">Membrane</keyword>
<dbReference type="InterPro" id="IPR050398">
    <property type="entry name" value="HssS/ArlS-like"/>
</dbReference>
<feature type="transmembrane region" description="Helical" evidence="14">
    <location>
        <begin position="38"/>
        <end position="59"/>
    </location>
</feature>
<dbReference type="Gene3D" id="3.30.565.10">
    <property type="entry name" value="Histidine kinase-like ATPase, C-terminal domain"/>
    <property type="match status" value="1"/>
</dbReference>
<dbReference type="AlphaFoldDB" id="A0AAX3W654"/>
<dbReference type="PRINTS" id="PR00344">
    <property type="entry name" value="BCTRLSENSOR"/>
</dbReference>
<dbReference type="CDD" id="cd06225">
    <property type="entry name" value="HAMP"/>
    <property type="match status" value="1"/>
</dbReference>
<dbReference type="SUPFAM" id="SSF158472">
    <property type="entry name" value="HAMP domain-like"/>
    <property type="match status" value="1"/>
</dbReference>
<accession>A0AAX3W654</accession>
<dbReference type="InterPro" id="IPR003660">
    <property type="entry name" value="HAMP_dom"/>
</dbReference>
<evidence type="ECO:0000256" key="1">
    <source>
        <dbReference type="ARBA" id="ARBA00000085"/>
    </source>
</evidence>
<name>A0AAX3W654_MAMLE</name>
<comment type="subcellular location">
    <subcellularLocation>
        <location evidence="2">Cell membrane</location>
        <topology evidence="2">Multi-pass membrane protein</topology>
    </subcellularLocation>
</comment>
<evidence type="ECO:0000259" key="16">
    <source>
        <dbReference type="PROSITE" id="PS50885"/>
    </source>
</evidence>
<keyword evidence="6" id="KW-0808">Transferase</keyword>
<dbReference type="Proteomes" id="UP001223261">
    <property type="component" value="Chromosome"/>
</dbReference>
<proteinExistence type="predicted"/>
<evidence type="ECO:0000256" key="7">
    <source>
        <dbReference type="ARBA" id="ARBA00022692"/>
    </source>
</evidence>
<evidence type="ECO:0000313" key="18">
    <source>
        <dbReference type="Proteomes" id="UP001223261"/>
    </source>
</evidence>
<dbReference type="InterPro" id="IPR003661">
    <property type="entry name" value="HisK_dim/P_dom"/>
</dbReference>
<dbReference type="GO" id="GO:0005524">
    <property type="term" value="F:ATP binding"/>
    <property type="evidence" value="ECO:0007669"/>
    <property type="project" value="UniProtKB-KW"/>
</dbReference>
<gene>
    <name evidence="17" type="ORF">PYH69_02230</name>
</gene>
<evidence type="ECO:0000256" key="11">
    <source>
        <dbReference type="ARBA" id="ARBA00022989"/>
    </source>
</evidence>
<keyword evidence="11 14" id="KW-1133">Transmembrane helix</keyword>
<keyword evidence="9 17" id="KW-0418">Kinase</keyword>
<keyword evidence="8" id="KW-0547">Nucleotide-binding</keyword>
<dbReference type="EMBL" id="CP118848">
    <property type="protein sequence ID" value="WHI60465.1"/>
    <property type="molecule type" value="Genomic_DNA"/>
</dbReference>
<dbReference type="Gene3D" id="1.10.287.130">
    <property type="match status" value="1"/>
</dbReference>
<dbReference type="PANTHER" id="PTHR45528:SF1">
    <property type="entry name" value="SENSOR HISTIDINE KINASE CPXA"/>
    <property type="match status" value="1"/>
</dbReference>
<evidence type="ECO:0000256" key="8">
    <source>
        <dbReference type="ARBA" id="ARBA00022741"/>
    </source>
</evidence>
<dbReference type="PROSITE" id="PS50885">
    <property type="entry name" value="HAMP"/>
    <property type="match status" value="1"/>
</dbReference>
<dbReference type="RefSeq" id="WP_282862568.1">
    <property type="nucleotide sequence ID" value="NZ_CP118848.1"/>
</dbReference>
<evidence type="ECO:0000256" key="4">
    <source>
        <dbReference type="ARBA" id="ARBA00022475"/>
    </source>
</evidence>
<evidence type="ECO:0000256" key="5">
    <source>
        <dbReference type="ARBA" id="ARBA00022553"/>
    </source>
</evidence>
<keyword evidence="7 14" id="KW-0812">Transmembrane</keyword>
<dbReference type="InterPro" id="IPR004358">
    <property type="entry name" value="Sig_transdc_His_kin-like_C"/>
</dbReference>
<dbReference type="SUPFAM" id="SSF55874">
    <property type="entry name" value="ATPase domain of HSP90 chaperone/DNA topoisomerase II/histidine kinase"/>
    <property type="match status" value="1"/>
</dbReference>
<evidence type="ECO:0000256" key="14">
    <source>
        <dbReference type="SAM" id="Phobius"/>
    </source>
</evidence>
<protein>
    <recommendedName>
        <fullName evidence="3">histidine kinase</fullName>
        <ecNumber evidence="3">2.7.13.3</ecNumber>
    </recommendedName>
</protein>
<evidence type="ECO:0000256" key="6">
    <source>
        <dbReference type="ARBA" id="ARBA00022679"/>
    </source>
</evidence>
<dbReference type="InterPro" id="IPR005467">
    <property type="entry name" value="His_kinase_dom"/>
</dbReference>
<dbReference type="InterPro" id="IPR003594">
    <property type="entry name" value="HATPase_dom"/>
</dbReference>
<keyword evidence="12" id="KW-0902">Two-component regulatory system</keyword>
<dbReference type="SMART" id="SM00388">
    <property type="entry name" value="HisKA"/>
    <property type="match status" value="1"/>
</dbReference>
<evidence type="ECO:0000259" key="15">
    <source>
        <dbReference type="PROSITE" id="PS50109"/>
    </source>
</evidence>
<keyword evidence="4" id="KW-1003">Cell membrane</keyword>
<dbReference type="InterPro" id="IPR036890">
    <property type="entry name" value="HATPase_C_sf"/>
</dbReference>
<sequence>MLTIRTQILIAFISSIVLTTAILTVAYKWMWFDAHTTLLLTISAIIASCLTTVICILFINPLVRRIRLMNLQTKRVAQGHYNETELNIDSPKEMRELSHSFNTMARNIETQIEQVKHEQQEKSEMVQNLSHDLKTPLASITSYAEGLKDGVISTKKEQNKAYDVLIKQSQRIATMFDELTSVMSLNTVSRNNYELETIYIDKLFVSILQTYEQQAACESRTIDVNLCDEVQSFKQYRVPLERILLNIIDNAIKFTSPGSRIELKVNQEAGNLLVITVSDDGPGIASEHLNRIFDRTYRVEESRNKTTGGSGLGLYIARNLAHQMDGVLEVKSKINIGSSFILKIPMK</sequence>
<evidence type="ECO:0000256" key="13">
    <source>
        <dbReference type="ARBA" id="ARBA00023136"/>
    </source>
</evidence>
<dbReference type="SUPFAM" id="SSF47384">
    <property type="entry name" value="Homodimeric domain of signal transducing histidine kinase"/>
    <property type="match status" value="1"/>
</dbReference>
<dbReference type="CDD" id="cd00082">
    <property type="entry name" value="HisKA"/>
    <property type="match status" value="1"/>
</dbReference>
<dbReference type="EC" id="2.7.13.3" evidence="3"/>
<dbReference type="Pfam" id="PF02518">
    <property type="entry name" value="HATPase_c"/>
    <property type="match status" value="1"/>
</dbReference>
<dbReference type="GO" id="GO:0000155">
    <property type="term" value="F:phosphorelay sensor kinase activity"/>
    <property type="evidence" value="ECO:0007669"/>
    <property type="project" value="InterPro"/>
</dbReference>
<dbReference type="Pfam" id="PF00512">
    <property type="entry name" value="HisKA"/>
    <property type="match status" value="1"/>
</dbReference>
<dbReference type="InterPro" id="IPR036097">
    <property type="entry name" value="HisK_dim/P_sf"/>
</dbReference>
<dbReference type="PANTHER" id="PTHR45528">
    <property type="entry name" value="SENSOR HISTIDINE KINASE CPXA"/>
    <property type="match status" value="1"/>
</dbReference>
<dbReference type="SMART" id="SM00304">
    <property type="entry name" value="HAMP"/>
    <property type="match status" value="1"/>
</dbReference>
<evidence type="ECO:0000256" key="3">
    <source>
        <dbReference type="ARBA" id="ARBA00012438"/>
    </source>
</evidence>
<organism evidence="17 18">
    <name type="scientific">Mammaliicoccus lentus</name>
    <name type="common">Staphylococcus lentus</name>
    <dbReference type="NCBI Taxonomy" id="42858"/>
    <lineage>
        <taxon>Bacteria</taxon>
        <taxon>Bacillati</taxon>
        <taxon>Bacillota</taxon>
        <taxon>Bacilli</taxon>
        <taxon>Bacillales</taxon>
        <taxon>Staphylococcaceae</taxon>
        <taxon>Mammaliicoccus</taxon>
    </lineage>
</organism>
<keyword evidence="10" id="KW-0067">ATP-binding</keyword>
<keyword evidence="5" id="KW-0597">Phosphoprotein</keyword>
<dbReference type="PROSITE" id="PS50109">
    <property type="entry name" value="HIS_KIN"/>
    <property type="match status" value="1"/>
</dbReference>
<feature type="domain" description="Histidine kinase" evidence="15">
    <location>
        <begin position="128"/>
        <end position="347"/>
    </location>
</feature>
<dbReference type="Gene3D" id="6.10.340.10">
    <property type="match status" value="1"/>
</dbReference>
<comment type="catalytic activity">
    <reaction evidence="1">
        <text>ATP + protein L-histidine = ADP + protein N-phospho-L-histidine.</text>
        <dbReference type="EC" id="2.7.13.3"/>
    </reaction>
</comment>
<evidence type="ECO:0000313" key="17">
    <source>
        <dbReference type="EMBL" id="WHI60465.1"/>
    </source>
</evidence>
<feature type="transmembrane region" description="Helical" evidence="14">
    <location>
        <begin position="9"/>
        <end position="32"/>
    </location>
</feature>
<dbReference type="SMART" id="SM00387">
    <property type="entry name" value="HATPase_c"/>
    <property type="match status" value="1"/>
</dbReference>
<evidence type="ECO:0000256" key="12">
    <source>
        <dbReference type="ARBA" id="ARBA00023012"/>
    </source>
</evidence>
<dbReference type="Pfam" id="PF00672">
    <property type="entry name" value="HAMP"/>
    <property type="match status" value="1"/>
</dbReference>
<dbReference type="FunFam" id="3.30.565.10:FF:000006">
    <property type="entry name" value="Sensor histidine kinase WalK"/>
    <property type="match status" value="1"/>
</dbReference>
<dbReference type="GO" id="GO:0005886">
    <property type="term" value="C:plasma membrane"/>
    <property type="evidence" value="ECO:0007669"/>
    <property type="project" value="UniProtKB-SubCell"/>
</dbReference>